<keyword evidence="15 18" id="KW-0676">Redox-active center</keyword>
<dbReference type="STRING" id="717773.Thicy_0398"/>
<comment type="similarity">
    <text evidence="2 18">Belongs to the thioredoxin family. DsbD subfamily.</text>
</comment>
<dbReference type="PANTHER" id="PTHR32234">
    <property type="entry name" value="THIOL:DISULFIDE INTERCHANGE PROTEIN DSBD"/>
    <property type="match status" value="1"/>
</dbReference>
<dbReference type="EMBL" id="CP002776">
    <property type="protein sequence ID" value="AEG31172.1"/>
    <property type="molecule type" value="Genomic_DNA"/>
</dbReference>
<feature type="domain" description="Thioredoxin" evidence="19">
    <location>
        <begin position="633"/>
        <end position="770"/>
    </location>
</feature>
<protein>
    <recommendedName>
        <fullName evidence="18">Thiol:disulfide interchange protein DsbD</fullName>
        <ecNumber evidence="18">1.8.1.8</ecNumber>
    </recommendedName>
    <alternativeName>
        <fullName evidence="18">Protein-disulfide reductase</fullName>
        <shortName evidence="18">Disulfide reductase</shortName>
    </alternativeName>
</protein>
<comment type="caution">
    <text evidence="18">Lacks conserved residue(s) required for the propagation of feature annotation.</text>
</comment>
<keyword evidence="21" id="KW-1185">Reference proteome</keyword>
<evidence type="ECO:0000256" key="16">
    <source>
        <dbReference type="ARBA" id="ARBA00047388"/>
    </source>
</evidence>
<keyword evidence="6 18" id="KW-0812">Transmembrane</keyword>
<evidence type="ECO:0000256" key="18">
    <source>
        <dbReference type="HAMAP-Rule" id="MF_00399"/>
    </source>
</evidence>
<dbReference type="PROSITE" id="PS51352">
    <property type="entry name" value="THIOREDOXIN_2"/>
    <property type="match status" value="1"/>
</dbReference>
<sequence>MKAWTYFRNPLPLLTLLITLLIIALPLKAGDDLLDPEDAFRLQPVQIIDGQLAISWQVAPGYYLYQDRLGVESNDIQLQAIQFPAAKDKNDPFFGQVKIYDTDFTLKAPYQGQAQQATLTIRYQGCSEEFGVCYPPQTQQVAVNLPATASSSSAGSAASLASEVSSLRALNDFLASQTGLTDTGLLDVDDAFAFSYTQNGEGQILANWQMADGYYLYRDKITAKVVSGQATLAGVVTPAGKMKDDPLFGQVEVYYGQGAADITLTDVQGSVVVEIGYQGCADVGVCYPPETRQVTIDGASFGTPSASSLASATAAATAAPATTSVAPSLTSAPPTDPSQMSEADRITNTLMNANLWIVVLTFFVFGLLLSLTPCVFPMIPILSSIIVGQGNQNISARKGFIISLVFVLAMAMAYTIAGVLAGIFGANLQAALQNPWVLGTFAIIFVLLALSMFGFYEIQLPSSLQSKITNLSNKQKGGSLTGVAIMGFLSALIVGPCVAPPLAGALIYIGQTGDAMLGGLALFAMSLGMGVPLLLLGASAGKLLPRAGAWMNTVKAVFGVLLLAVALWLADRVLPGWISMIGWALLFIVAAIYMGALEPIGDKSNWHKLWKGLGLSLLVTGFVILIGLAGGSRDLLQPLKVFQGGGSSAQQQAELQFEYINSLEELQARVGQGQPVMLDFYADWCVSCIEMERFTFSDAQVQAALDGVVLLKADVTANTADHRALMRELGIVGPPAILFYNPEGVEQRGQRVVGFKNATEFKATIDAALGR</sequence>
<feature type="disulfide bond" description="Redox-active" evidence="18">
    <location>
        <begin position="280"/>
        <end position="286"/>
    </location>
</feature>
<keyword evidence="8 18" id="KW-0201">Cytochrome c-type biogenesis</keyword>
<keyword evidence="13 18" id="KW-0472">Membrane</keyword>
<dbReference type="RefSeq" id="WP_013834953.1">
    <property type="nucleotide sequence ID" value="NC_015581.1"/>
</dbReference>
<feature type="transmembrane region" description="Helical" evidence="18">
    <location>
        <begin position="576"/>
        <end position="597"/>
    </location>
</feature>
<keyword evidence="7" id="KW-0732">Signal</keyword>
<dbReference type="HOGENOM" id="CLU_014657_2_0_6"/>
<keyword evidence="9 18" id="KW-0249">Electron transport</keyword>
<dbReference type="Proteomes" id="UP000009232">
    <property type="component" value="Chromosome"/>
</dbReference>
<comment type="function">
    <text evidence="18">Required to facilitate the formation of correct disulfide bonds in some periplasmic proteins and for the assembly of the periplasmic c-type cytochromes. Acts by transferring electrons from cytoplasmic thioredoxin to the periplasm. This transfer involves a cascade of disulfide bond formation and reduction steps.</text>
</comment>
<dbReference type="AlphaFoldDB" id="F6DAS9"/>
<dbReference type="OrthoDB" id="9811036at2"/>
<feature type="transmembrane region" description="Helical" evidence="18">
    <location>
        <begin position="609"/>
        <end position="630"/>
    </location>
</feature>
<keyword evidence="10 18" id="KW-1133">Transmembrane helix</keyword>
<feature type="disulfide bond" description="Redox-active" evidence="18">
    <location>
        <begin position="685"/>
        <end position="688"/>
    </location>
</feature>
<dbReference type="PANTHER" id="PTHR32234:SF0">
    <property type="entry name" value="THIOL:DISULFIDE INTERCHANGE PROTEIN DSBD"/>
    <property type="match status" value="1"/>
</dbReference>
<evidence type="ECO:0000259" key="19">
    <source>
        <dbReference type="PROSITE" id="PS51352"/>
    </source>
</evidence>
<dbReference type="SUPFAM" id="SSF52833">
    <property type="entry name" value="Thioredoxin-like"/>
    <property type="match status" value="1"/>
</dbReference>
<dbReference type="GO" id="GO:0047134">
    <property type="term" value="F:protein-disulfide reductase [NAD(P)H] activity"/>
    <property type="evidence" value="ECO:0007669"/>
    <property type="project" value="UniProtKB-UniRule"/>
</dbReference>
<dbReference type="InterPro" id="IPR036249">
    <property type="entry name" value="Thioredoxin-like_sf"/>
</dbReference>
<dbReference type="GO" id="GO:0009055">
    <property type="term" value="F:electron transfer activity"/>
    <property type="evidence" value="ECO:0007669"/>
    <property type="project" value="UniProtKB-UniRule"/>
</dbReference>
<keyword evidence="14 18" id="KW-1015">Disulfide bond</keyword>
<feature type="transmembrane region" description="Helical" evidence="18">
    <location>
        <begin position="479"/>
        <end position="509"/>
    </location>
</feature>
<evidence type="ECO:0000256" key="12">
    <source>
        <dbReference type="ARBA" id="ARBA00023027"/>
    </source>
</evidence>
<evidence type="ECO:0000256" key="2">
    <source>
        <dbReference type="ARBA" id="ARBA00007241"/>
    </source>
</evidence>
<dbReference type="GO" id="GO:0005886">
    <property type="term" value="C:plasma membrane"/>
    <property type="evidence" value="ECO:0007669"/>
    <property type="project" value="UniProtKB-SubCell"/>
</dbReference>
<dbReference type="GO" id="GO:0045454">
    <property type="term" value="P:cell redox homeostasis"/>
    <property type="evidence" value="ECO:0007669"/>
    <property type="project" value="TreeGrafter"/>
</dbReference>
<evidence type="ECO:0000256" key="1">
    <source>
        <dbReference type="ARBA" id="ARBA00004429"/>
    </source>
</evidence>
<dbReference type="HAMAP" id="MF_00399">
    <property type="entry name" value="DbsD"/>
    <property type="match status" value="1"/>
</dbReference>
<proteinExistence type="inferred from homology"/>
<keyword evidence="12 18" id="KW-0520">NAD</keyword>
<organism evidence="20 21">
    <name type="scientific">Thiomicrospira cyclica (strain DSM 14477 / JCM 11371 / ALM1)</name>
    <name type="common">Thioalkalimicrobium cyclicum</name>
    <dbReference type="NCBI Taxonomy" id="717773"/>
    <lineage>
        <taxon>Bacteria</taxon>
        <taxon>Pseudomonadati</taxon>
        <taxon>Pseudomonadota</taxon>
        <taxon>Gammaproteobacteria</taxon>
        <taxon>Thiotrichales</taxon>
        <taxon>Piscirickettsiaceae</taxon>
        <taxon>Thiomicrospira</taxon>
    </lineage>
</organism>
<dbReference type="InterPro" id="IPR003834">
    <property type="entry name" value="Cyt_c_assmbl_TM_dom"/>
</dbReference>
<dbReference type="EC" id="1.8.1.8" evidence="18"/>
<comment type="catalytic activity">
    <reaction evidence="17 18">
        <text>[protein]-dithiol + NADP(+) = [protein]-disulfide + NADPH + H(+)</text>
        <dbReference type="Rhea" id="RHEA:18753"/>
        <dbReference type="Rhea" id="RHEA-COMP:10593"/>
        <dbReference type="Rhea" id="RHEA-COMP:10594"/>
        <dbReference type="ChEBI" id="CHEBI:15378"/>
        <dbReference type="ChEBI" id="CHEBI:29950"/>
        <dbReference type="ChEBI" id="CHEBI:50058"/>
        <dbReference type="ChEBI" id="CHEBI:57783"/>
        <dbReference type="ChEBI" id="CHEBI:58349"/>
        <dbReference type="EC" id="1.8.1.8"/>
    </reaction>
</comment>
<dbReference type="Pfam" id="PF13899">
    <property type="entry name" value="Thioredoxin_7"/>
    <property type="match status" value="1"/>
</dbReference>
<evidence type="ECO:0000313" key="20">
    <source>
        <dbReference type="EMBL" id="AEG31172.1"/>
    </source>
</evidence>
<comment type="catalytic activity">
    <reaction evidence="16 18">
        <text>[protein]-dithiol + NAD(+) = [protein]-disulfide + NADH + H(+)</text>
        <dbReference type="Rhea" id="RHEA:18749"/>
        <dbReference type="Rhea" id="RHEA-COMP:10593"/>
        <dbReference type="Rhea" id="RHEA-COMP:10594"/>
        <dbReference type="ChEBI" id="CHEBI:15378"/>
        <dbReference type="ChEBI" id="CHEBI:29950"/>
        <dbReference type="ChEBI" id="CHEBI:50058"/>
        <dbReference type="ChEBI" id="CHEBI:57540"/>
        <dbReference type="ChEBI" id="CHEBI:57945"/>
        <dbReference type="EC" id="1.8.1.8"/>
    </reaction>
</comment>
<dbReference type="Pfam" id="PF02683">
    <property type="entry name" value="DsbD_TM"/>
    <property type="match status" value="1"/>
</dbReference>
<feature type="transmembrane region" description="Helical" evidence="18">
    <location>
        <begin position="515"/>
        <end position="537"/>
    </location>
</feature>
<dbReference type="InterPro" id="IPR013766">
    <property type="entry name" value="Thioredoxin_domain"/>
</dbReference>
<evidence type="ECO:0000256" key="6">
    <source>
        <dbReference type="ARBA" id="ARBA00022692"/>
    </source>
</evidence>
<dbReference type="InterPro" id="IPR036929">
    <property type="entry name" value="DsbDN_sf"/>
</dbReference>
<evidence type="ECO:0000256" key="9">
    <source>
        <dbReference type="ARBA" id="ARBA00022982"/>
    </source>
</evidence>
<name>F6DAS9_THICA</name>
<dbReference type="Gene3D" id="2.60.40.1250">
    <property type="entry name" value="Thiol:disulfide interchange protein DsbD, N-terminal domain"/>
    <property type="match status" value="2"/>
</dbReference>
<dbReference type="GO" id="GO:0017004">
    <property type="term" value="P:cytochrome complex assembly"/>
    <property type="evidence" value="ECO:0007669"/>
    <property type="project" value="UniProtKB-UniRule"/>
</dbReference>
<dbReference type="eggNOG" id="COG4232">
    <property type="taxonomic scope" value="Bacteria"/>
</dbReference>
<gene>
    <name evidence="18" type="primary">dsbD</name>
    <name evidence="20" type="ordered locus">Thicy_0398</name>
</gene>
<dbReference type="InterPro" id="IPR035671">
    <property type="entry name" value="DsbD_gamma"/>
</dbReference>
<evidence type="ECO:0000256" key="7">
    <source>
        <dbReference type="ARBA" id="ARBA00022729"/>
    </source>
</evidence>
<keyword evidence="3 18" id="KW-0813">Transport</keyword>
<evidence type="ECO:0000256" key="3">
    <source>
        <dbReference type="ARBA" id="ARBA00022448"/>
    </source>
</evidence>
<comment type="subcellular location">
    <subcellularLocation>
        <location evidence="1 18">Cell inner membrane</location>
        <topology evidence="1 18">Multi-pass membrane protein</topology>
    </subcellularLocation>
</comment>
<keyword evidence="4 18" id="KW-1003">Cell membrane</keyword>
<keyword evidence="11 18" id="KW-0560">Oxidoreductase</keyword>
<feature type="transmembrane region" description="Helical" evidence="18">
    <location>
        <begin position="355"/>
        <end position="388"/>
    </location>
</feature>
<evidence type="ECO:0000256" key="14">
    <source>
        <dbReference type="ARBA" id="ARBA00023157"/>
    </source>
</evidence>
<feature type="transmembrane region" description="Helical" evidence="18">
    <location>
        <begin position="436"/>
        <end position="458"/>
    </location>
</feature>
<feature type="transmembrane region" description="Helical" evidence="18">
    <location>
        <begin position="400"/>
        <end position="424"/>
    </location>
</feature>
<evidence type="ECO:0000256" key="8">
    <source>
        <dbReference type="ARBA" id="ARBA00022748"/>
    </source>
</evidence>
<evidence type="ECO:0000256" key="4">
    <source>
        <dbReference type="ARBA" id="ARBA00022475"/>
    </source>
</evidence>
<dbReference type="SUPFAM" id="SSF74863">
    <property type="entry name" value="Thiol:disulfide interchange protein DsbD, N-terminal domain (DsbD-alpha)"/>
    <property type="match status" value="2"/>
</dbReference>
<evidence type="ECO:0000256" key="10">
    <source>
        <dbReference type="ARBA" id="ARBA00022989"/>
    </source>
</evidence>
<evidence type="ECO:0000256" key="15">
    <source>
        <dbReference type="ARBA" id="ARBA00023284"/>
    </source>
</evidence>
<dbReference type="Gene3D" id="3.40.30.10">
    <property type="entry name" value="Glutaredoxin"/>
    <property type="match status" value="1"/>
</dbReference>
<evidence type="ECO:0000256" key="13">
    <source>
        <dbReference type="ARBA" id="ARBA00023136"/>
    </source>
</evidence>
<evidence type="ECO:0000256" key="11">
    <source>
        <dbReference type="ARBA" id="ARBA00023002"/>
    </source>
</evidence>
<dbReference type="KEGG" id="tcy:Thicy_0398"/>
<dbReference type="NCBIfam" id="NF001419">
    <property type="entry name" value="PRK00293.1"/>
    <property type="match status" value="1"/>
</dbReference>
<keyword evidence="5 18" id="KW-0997">Cell inner membrane</keyword>
<reference evidence="20 21" key="1">
    <citation type="submission" date="2011-05" db="EMBL/GenBank/DDBJ databases">
        <title>Complete sequence of Thioalkalimicrobium cyclicum ALM1.</title>
        <authorList>
            <consortium name="US DOE Joint Genome Institute"/>
            <person name="Lucas S."/>
            <person name="Han J."/>
            <person name="Lapidus A."/>
            <person name="Cheng J.-F."/>
            <person name="Goodwin L."/>
            <person name="Pitluck S."/>
            <person name="Peters L."/>
            <person name="Mikhailova N."/>
            <person name="Davenport K."/>
            <person name="Han C."/>
            <person name="Tapia R."/>
            <person name="Land M."/>
            <person name="Hauser L."/>
            <person name="Kyrpides N."/>
            <person name="Ivanova N."/>
            <person name="Pagani I."/>
            <person name="Kappler U."/>
            <person name="Woyke T."/>
        </authorList>
    </citation>
    <scope>NUCLEOTIDE SEQUENCE [LARGE SCALE GENOMIC DNA]</scope>
    <source>
        <strain evidence="21">DSM 14477 / JCM 11371 / ALM1</strain>
    </source>
</reference>
<dbReference type="InterPro" id="IPR028250">
    <property type="entry name" value="DsbDN"/>
</dbReference>
<feature type="transmembrane region" description="Helical" evidence="18">
    <location>
        <begin position="549"/>
        <end position="570"/>
    </location>
</feature>
<dbReference type="Pfam" id="PF11412">
    <property type="entry name" value="DsbD_N"/>
    <property type="match status" value="2"/>
</dbReference>
<dbReference type="CDD" id="cd02953">
    <property type="entry name" value="DsbDgamma"/>
    <property type="match status" value="1"/>
</dbReference>
<evidence type="ECO:0000256" key="17">
    <source>
        <dbReference type="ARBA" id="ARBA00047804"/>
    </source>
</evidence>
<dbReference type="InterPro" id="IPR022910">
    <property type="entry name" value="Thiol_diS_interchange_DbsD"/>
</dbReference>
<evidence type="ECO:0000313" key="21">
    <source>
        <dbReference type="Proteomes" id="UP000009232"/>
    </source>
</evidence>
<evidence type="ECO:0000256" key="5">
    <source>
        <dbReference type="ARBA" id="ARBA00022519"/>
    </source>
</evidence>
<accession>F6DAS9</accession>